<dbReference type="GeneID" id="19173146"/>
<comment type="caution">
    <text evidence="1">The sequence shown here is derived from an EMBL/GenBank/DDBJ whole genome shotgun (WGS) entry which is preliminary data.</text>
</comment>
<dbReference type="EMBL" id="AMGY01000009">
    <property type="protein sequence ID" value="EXJ77901.1"/>
    <property type="molecule type" value="Genomic_DNA"/>
</dbReference>
<dbReference type="HOGENOM" id="CLU_026673_7_0_1"/>
<organism evidence="1 2">
    <name type="scientific">Capronia epimyces CBS 606.96</name>
    <dbReference type="NCBI Taxonomy" id="1182542"/>
    <lineage>
        <taxon>Eukaryota</taxon>
        <taxon>Fungi</taxon>
        <taxon>Dikarya</taxon>
        <taxon>Ascomycota</taxon>
        <taxon>Pezizomycotina</taxon>
        <taxon>Eurotiomycetes</taxon>
        <taxon>Chaetothyriomycetidae</taxon>
        <taxon>Chaetothyriales</taxon>
        <taxon>Herpotrichiellaceae</taxon>
        <taxon>Capronia</taxon>
    </lineage>
</organism>
<reference evidence="1 2" key="1">
    <citation type="submission" date="2013-03" db="EMBL/GenBank/DDBJ databases">
        <title>The Genome Sequence of Capronia epimyces CBS 606.96.</title>
        <authorList>
            <consortium name="The Broad Institute Genomics Platform"/>
            <person name="Cuomo C."/>
            <person name="de Hoog S."/>
            <person name="Gorbushina A."/>
            <person name="Walker B."/>
            <person name="Young S.K."/>
            <person name="Zeng Q."/>
            <person name="Gargeya S."/>
            <person name="Fitzgerald M."/>
            <person name="Haas B."/>
            <person name="Abouelleil A."/>
            <person name="Allen A.W."/>
            <person name="Alvarado L."/>
            <person name="Arachchi H.M."/>
            <person name="Berlin A.M."/>
            <person name="Chapman S.B."/>
            <person name="Gainer-Dewar J."/>
            <person name="Goldberg J."/>
            <person name="Griggs A."/>
            <person name="Gujja S."/>
            <person name="Hansen M."/>
            <person name="Howarth C."/>
            <person name="Imamovic A."/>
            <person name="Ireland A."/>
            <person name="Larimer J."/>
            <person name="McCowan C."/>
            <person name="Murphy C."/>
            <person name="Pearson M."/>
            <person name="Poon T.W."/>
            <person name="Priest M."/>
            <person name="Roberts A."/>
            <person name="Saif S."/>
            <person name="Shea T."/>
            <person name="Sisk P."/>
            <person name="Sykes S."/>
            <person name="Wortman J."/>
            <person name="Nusbaum C."/>
            <person name="Birren B."/>
        </authorList>
    </citation>
    <scope>NUCLEOTIDE SEQUENCE [LARGE SCALE GENOMIC DNA]</scope>
    <source>
        <strain evidence="1 2">CBS 606.96</strain>
    </source>
</reference>
<dbReference type="OrthoDB" id="809632at2759"/>
<dbReference type="Gene3D" id="3.90.180.10">
    <property type="entry name" value="Medium-chain alcohol dehydrogenases, catalytic domain"/>
    <property type="match status" value="1"/>
</dbReference>
<dbReference type="Proteomes" id="UP000019478">
    <property type="component" value="Unassembled WGS sequence"/>
</dbReference>
<sequence length="309" mass="32052">MRAITVSSWGSAPTFTTSHPQPVSSDPDSVTVKVLAAGLHQLVRGQVVGTHYSTKKAALPYVPGADGVGTLPDGQTVYFSSIASGGAFAEYVSVPASAVTAAPTGVDPVQIAGLVNPGMSSWMALAARVDRERLPQAFTVVIVGVTALSGKVAVHFMRQLGAGKVIGVARNAAEMAALNLDQSIVLAETKIADTDFSTLGDVDLILDYLYGPPALALLTALDSKVPTQYVQVGSVAGPDIALPAALLRSKDLTLGGTGPGSWSMAQFNKELPALLAAVAKLPPQDIKVRKLEDVDVAWAAKRERTVFVP</sequence>
<protein>
    <recommendedName>
        <fullName evidence="3">Enoyl reductase (ER) domain-containing protein</fullName>
    </recommendedName>
</protein>
<evidence type="ECO:0008006" key="3">
    <source>
        <dbReference type="Google" id="ProtNLM"/>
    </source>
</evidence>
<dbReference type="InterPro" id="IPR036291">
    <property type="entry name" value="NAD(P)-bd_dom_sf"/>
</dbReference>
<keyword evidence="2" id="KW-1185">Reference proteome</keyword>
<dbReference type="SUPFAM" id="SSF51735">
    <property type="entry name" value="NAD(P)-binding Rossmann-fold domains"/>
    <property type="match status" value="1"/>
</dbReference>
<name>W9XLR8_9EURO</name>
<evidence type="ECO:0000313" key="2">
    <source>
        <dbReference type="Proteomes" id="UP000019478"/>
    </source>
</evidence>
<gene>
    <name evidence="1" type="ORF">A1O3_09060</name>
</gene>
<dbReference type="InterPro" id="IPR011032">
    <property type="entry name" value="GroES-like_sf"/>
</dbReference>
<evidence type="ECO:0000313" key="1">
    <source>
        <dbReference type="EMBL" id="EXJ77901.1"/>
    </source>
</evidence>
<accession>W9XLR8</accession>
<dbReference type="SUPFAM" id="SSF50129">
    <property type="entry name" value="GroES-like"/>
    <property type="match status" value="1"/>
</dbReference>
<dbReference type="PANTHER" id="PTHR43677:SF11">
    <property type="entry name" value="ZINC-CONTAINING ALCOHOL DEHYDROGENASE"/>
    <property type="match status" value="1"/>
</dbReference>
<dbReference type="RefSeq" id="XP_007737346.1">
    <property type="nucleotide sequence ID" value="XM_007739156.1"/>
</dbReference>
<dbReference type="GO" id="GO:0016491">
    <property type="term" value="F:oxidoreductase activity"/>
    <property type="evidence" value="ECO:0007669"/>
    <property type="project" value="TreeGrafter"/>
</dbReference>
<dbReference type="PANTHER" id="PTHR43677">
    <property type="entry name" value="SHORT-CHAIN DEHYDROGENASE/REDUCTASE"/>
    <property type="match status" value="1"/>
</dbReference>
<dbReference type="STRING" id="1182542.W9XLR8"/>
<dbReference type="Gene3D" id="3.40.50.720">
    <property type="entry name" value="NAD(P)-binding Rossmann-like Domain"/>
    <property type="match status" value="1"/>
</dbReference>
<dbReference type="eggNOG" id="ENOG502SIN0">
    <property type="taxonomic scope" value="Eukaryota"/>
</dbReference>
<proteinExistence type="predicted"/>
<dbReference type="InterPro" id="IPR051397">
    <property type="entry name" value="Zn-ADH-like_protein"/>
</dbReference>
<dbReference type="AlphaFoldDB" id="W9XLR8"/>